<evidence type="ECO:0000313" key="6">
    <source>
        <dbReference type="EMBL" id="TGD81345.1"/>
    </source>
</evidence>
<name>A0A4Z0MQ45_9BACT</name>
<dbReference type="InterPro" id="IPR008969">
    <property type="entry name" value="CarboxyPept-like_regulatory"/>
</dbReference>
<reference evidence="6 7" key="1">
    <citation type="submission" date="2019-04" db="EMBL/GenBank/DDBJ databases">
        <authorList>
            <person name="Feng G."/>
            <person name="Zhang J."/>
            <person name="Zhu H."/>
        </authorList>
    </citation>
    <scope>NUCLEOTIDE SEQUENCE [LARGE SCALE GENOMIC DNA]</scope>
    <source>
        <strain evidence="6 7">JCM 19491</strain>
    </source>
</reference>
<dbReference type="Proteomes" id="UP000298284">
    <property type="component" value="Unassembled WGS sequence"/>
</dbReference>
<organism evidence="6 7">
    <name type="scientific">Hymenobacter wooponensis</name>
    <dbReference type="NCBI Taxonomy" id="1525360"/>
    <lineage>
        <taxon>Bacteria</taxon>
        <taxon>Pseudomonadati</taxon>
        <taxon>Bacteroidota</taxon>
        <taxon>Cytophagia</taxon>
        <taxon>Cytophagales</taxon>
        <taxon>Hymenobacteraceae</taxon>
        <taxon>Hymenobacter</taxon>
    </lineage>
</organism>
<sequence>MYSHSKPDGMKAYFTLLFLLVALGTSFAQQASVSGQVIDAQRRPVPFASIALLTATDSVVAQAAQADDQGAYAMKGLRAGAYRVAVTALGFGKGRSEIFTVGNTPLRVPNIVLGSAAQELKGVEVVGRKQLLEMQAGMMIVNVEGSLTAGSTALEALQKVPGLVVMSNRISLAGREGVIIQIDGRTTQYTDVVGVLKDFPSSSIERIEVLTQPDANHDAAGNAGIINIILKKNADLGTNGTITAAAGYGRFGKGSGTLDLNHRTKQLNLFGNYSSTYRKTYEQLNTERRAAEAEGSYRQSSYQPRTANVQALRAGVDYSLSRRQTVGLLLNLYTNRTQVNGQNQTVADNGTGVQTTNTTRRATDSYAANVNYKLLLDTLGQELTADVDYSRYESDSYGRLVNEVTAERQNRQERLQNDQLTGIGLHSVKLDYRWPVREGLKVSAGMKASQATIASTVQLSGGNQERYDDFRYTESIRAGYAQAEGRHLGFGWQGGLRGEWTNTLAVSQADGRRVARQYGQLFPSLSIDRVVYKTVALNLSYSRRIDRPSYQDLNPSILYLDPYTSQRGNPFLKPQFTNNYKLALTYNKQPFFLLGYSRTRDAISLVTATQDSAVYSTSANLDHLERYSATLNFPLNLGKLMTGYAGVNVFYNQYLSQYLGSTYRNGRTAATFYAQSNVKLPQGVTFEASGYYQTAGVNGLINFKAFGALNLGLQKTLLHERATLRLSLNDALFSNKQRGTVRYQELDVNFLSYGESRQLRASFSYKLGNQQLKAARKRSTGLEEERGRVKSDKE</sequence>
<dbReference type="Gene3D" id="2.170.130.10">
    <property type="entry name" value="TonB-dependent receptor, plug domain"/>
    <property type="match status" value="1"/>
</dbReference>
<protein>
    <submittedName>
        <fullName evidence="6">TonB-dependent receptor</fullName>
    </submittedName>
</protein>
<dbReference type="GO" id="GO:0009279">
    <property type="term" value="C:cell outer membrane"/>
    <property type="evidence" value="ECO:0007669"/>
    <property type="project" value="UniProtKB-SubCell"/>
</dbReference>
<dbReference type="PANTHER" id="PTHR40980:SF4">
    <property type="entry name" value="TONB-DEPENDENT RECEPTOR-LIKE BETA-BARREL DOMAIN-CONTAINING PROTEIN"/>
    <property type="match status" value="1"/>
</dbReference>
<dbReference type="AlphaFoldDB" id="A0A4Z0MQ45"/>
<feature type="domain" description="Outer membrane protein beta-barrel" evidence="5">
    <location>
        <begin position="376"/>
        <end position="765"/>
    </location>
</feature>
<dbReference type="EMBL" id="SRKZ01000002">
    <property type="protein sequence ID" value="TGD81345.1"/>
    <property type="molecule type" value="Genomic_DNA"/>
</dbReference>
<keyword evidence="6" id="KW-0675">Receptor</keyword>
<evidence type="ECO:0000256" key="3">
    <source>
        <dbReference type="ARBA" id="ARBA00023237"/>
    </source>
</evidence>
<dbReference type="OrthoDB" id="905812at2"/>
<dbReference type="Pfam" id="PF14905">
    <property type="entry name" value="OMP_b-brl_3"/>
    <property type="match status" value="1"/>
</dbReference>
<evidence type="ECO:0000256" key="4">
    <source>
        <dbReference type="SAM" id="MobiDB-lite"/>
    </source>
</evidence>
<evidence type="ECO:0000256" key="1">
    <source>
        <dbReference type="ARBA" id="ARBA00004442"/>
    </source>
</evidence>
<evidence type="ECO:0000259" key="5">
    <source>
        <dbReference type="Pfam" id="PF14905"/>
    </source>
</evidence>
<proteinExistence type="predicted"/>
<evidence type="ECO:0000256" key="2">
    <source>
        <dbReference type="ARBA" id="ARBA00023136"/>
    </source>
</evidence>
<dbReference type="InterPro" id="IPR037066">
    <property type="entry name" value="Plug_dom_sf"/>
</dbReference>
<dbReference type="Pfam" id="PF13620">
    <property type="entry name" value="CarboxypepD_reg"/>
    <property type="match status" value="1"/>
</dbReference>
<dbReference type="InterPro" id="IPR041700">
    <property type="entry name" value="OMP_b-brl_3"/>
</dbReference>
<keyword evidence="7" id="KW-1185">Reference proteome</keyword>
<dbReference type="SUPFAM" id="SSF49464">
    <property type="entry name" value="Carboxypeptidase regulatory domain-like"/>
    <property type="match status" value="1"/>
</dbReference>
<gene>
    <name evidence="6" type="ORF">EU557_07215</name>
</gene>
<comment type="subcellular location">
    <subcellularLocation>
        <location evidence="1">Cell outer membrane</location>
    </subcellularLocation>
</comment>
<dbReference type="PANTHER" id="PTHR40980">
    <property type="entry name" value="PLUG DOMAIN-CONTAINING PROTEIN"/>
    <property type="match status" value="1"/>
</dbReference>
<dbReference type="Gene3D" id="2.60.40.1120">
    <property type="entry name" value="Carboxypeptidase-like, regulatory domain"/>
    <property type="match status" value="1"/>
</dbReference>
<dbReference type="SUPFAM" id="SSF56935">
    <property type="entry name" value="Porins"/>
    <property type="match status" value="1"/>
</dbReference>
<keyword evidence="3" id="KW-0998">Cell outer membrane</keyword>
<dbReference type="Gene3D" id="2.40.170.20">
    <property type="entry name" value="TonB-dependent receptor, beta-barrel domain"/>
    <property type="match status" value="1"/>
</dbReference>
<keyword evidence="2" id="KW-0472">Membrane</keyword>
<comment type="caution">
    <text evidence="6">The sequence shown here is derived from an EMBL/GenBank/DDBJ whole genome shotgun (WGS) entry which is preliminary data.</text>
</comment>
<feature type="compositionally biased region" description="Basic and acidic residues" evidence="4">
    <location>
        <begin position="780"/>
        <end position="794"/>
    </location>
</feature>
<feature type="region of interest" description="Disordered" evidence="4">
    <location>
        <begin position="775"/>
        <end position="794"/>
    </location>
</feature>
<evidence type="ECO:0000313" key="7">
    <source>
        <dbReference type="Proteomes" id="UP000298284"/>
    </source>
</evidence>
<accession>A0A4Z0MQ45</accession>
<dbReference type="InterPro" id="IPR036942">
    <property type="entry name" value="Beta-barrel_TonB_sf"/>
</dbReference>